<dbReference type="Gene3D" id="3.30.70.100">
    <property type="match status" value="1"/>
</dbReference>
<accession>A0A3A6SWR3</accession>
<protein>
    <submittedName>
        <fullName evidence="3">DUF4937 domain-containing protein</fullName>
    </submittedName>
</protein>
<dbReference type="InterPro" id="IPR032555">
    <property type="entry name" value="DUF4937"/>
</dbReference>
<evidence type="ECO:0000259" key="2">
    <source>
        <dbReference type="Pfam" id="PF16291"/>
    </source>
</evidence>
<feature type="domain" description="ABM" evidence="1">
    <location>
        <begin position="140"/>
        <end position="205"/>
    </location>
</feature>
<dbReference type="SUPFAM" id="SSF54909">
    <property type="entry name" value="Dimeric alpha+beta barrel"/>
    <property type="match status" value="2"/>
</dbReference>
<dbReference type="Pfam" id="PF16291">
    <property type="entry name" value="DUF4937"/>
    <property type="match status" value="1"/>
</dbReference>
<dbReference type="InterPro" id="IPR007138">
    <property type="entry name" value="ABM_dom"/>
</dbReference>
<feature type="domain" description="DUF4937" evidence="2">
    <location>
        <begin position="37"/>
        <end position="120"/>
    </location>
</feature>
<gene>
    <name evidence="3" type="ORF">D5R81_19830</name>
</gene>
<evidence type="ECO:0000259" key="1">
    <source>
        <dbReference type="Pfam" id="PF03992"/>
    </source>
</evidence>
<dbReference type="Proteomes" id="UP000273022">
    <property type="component" value="Unassembled WGS sequence"/>
</dbReference>
<name>A0A3A6SWR3_9GAMM</name>
<comment type="caution">
    <text evidence="3">The sequence shown here is derived from an EMBL/GenBank/DDBJ whole genome shotgun (WGS) entry which is preliminary data.</text>
</comment>
<dbReference type="RefSeq" id="WP_121855284.1">
    <property type="nucleotide sequence ID" value="NZ_JAKILH010000267.1"/>
</dbReference>
<dbReference type="EMBL" id="QYYH01000255">
    <property type="protein sequence ID" value="RJY01631.1"/>
    <property type="molecule type" value="Genomic_DNA"/>
</dbReference>
<reference evidence="3 4" key="1">
    <citation type="submission" date="2018-09" db="EMBL/GenBank/DDBJ databases">
        <title>Phylogeny of the Shewanellaceae, and recommendation for two new genera, Pseudoshewanella and Parashewanella.</title>
        <authorList>
            <person name="Wang G."/>
        </authorList>
    </citation>
    <scope>NUCLEOTIDE SEQUENCE [LARGE SCALE GENOMIC DNA]</scope>
    <source>
        <strain evidence="3 4">KCTC 22492</strain>
    </source>
</reference>
<evidence type="ECO:0000313" key="4">
    <source>
        <dbReference type="Proteomes" id="UP000273022"/>
    </source>
</evidence>
<sequence length="238" mass="27590">MRKIRAKHQLFSKHFFDLYIFDNFRLNGVFTRTKMYAKLIKCDVLPDKKEQFSIGQQCWEETANAKGFIKQLGGWDGDQAIIFALWNDKNSVEQFMQTLHDSIAAKANQVNTYSSSNVSYLNHAMNIPAYHNSIISKSQFIRIADCTIHEGKEREFLDVQNNVWNKGMSSVRGMLGGYVWSFEKEPLRYLVSTFWSSEAAHGHYMREYFPVLKSVASVETYFTELSSNSVLVENNWFA</sequence>
<dbReference type="Pfam" id="PF03992">
    <property type="entry name" value="ABM"/>
    <property type="match status" value="1"/>
</dbReference>
<proteinExistence type="predicted"/>
<dbReference type="InterPro" id="IPR011008">
    <property type="entry name" value="Dimeric_a/b-barrel"/>
</dbReference>
<organism evidence="3 4">
    <name type="scientific">Parashewanella spongiae</name>
    <dbReference type="NCBI Taxonomy" id="342950"/>
    <lineage>
        <taxon>Bacteria</taxon>
        <taxon>Pseudomonadati</taxon>
        <taxon>Pseudomonadota</taxon>
        <taxon>Gammaproteobacteria</taxon>
        <taxon>Alteromonadales</taxon>
        <taxon>Shewanellaceae</taxon>
        <taxon>Parashewanella</taxon>
    </lineage>
</organism>
<evidence type="ECO:0000313" key="3">
    <source>
        <dbReference type="EMBL" id="RJY01631.1"/>
    </source>
</evidence>
<keyword evidence="4" id="KW-1185">Reference proteome</keyword>
<dbReference type="AlphaFoldDB" id="A0A3A6SWR3"/>